<evidence type="ECO:0000313" key="3">
    <source>
        <dbReference type="Proteomes" id="UP000310189"/>
    </source>
</evidence>
<proteinExistence type="predicted"/>
<dbReference type="Proteomes" id="UP000310189">
    <property type="component" value="Unassembled WGS sequence"/>
</dbReference>
<feature type="compositionally biased region" description="Polar residues" evidence="1">
    <location>
        <begin position="139"/>
        <end position="164"/>
    </location>
</feature>
<keyword evidence="3" id="KW-1185">Reference proteome</keyword>
<sequence length="164" mass="18860">MHQLPPICIPPSTAFAEAYIEDRVLYLNNQQLIDLSMINHRHIITRCEEELFVLLYLHNERRLKLIQSFTTKTLNCRCILHIKTVSVQDAKWLLKKMMKWFNLSNVDYKRVCAHGMAGEYNNVTLNSEAVATEPAIKPQSPTSEENSQLSNVLSTDASMSTHTR</sequence>
<evidence type="ECO:0000256" key="1">
    <source>
        <dbReference type="SAM" id="MobiDB-lite"/>
    </source>
</evidence>
<reference evidence="2 3" key="1">
    <citation type="submission" date="2019-03" db="EMBL/GenBank/DDBJ databases">
        <title>Sequencing 23 genomes of Wallemia ichthyophaga.</title>
        <authorList>
            <person name="Gostincar C."/>
        </authorList>
    </citation>
    <scope>NUCLEOTIDE SEQUENCE [LARGE SCALE GENOMIC DNA]</scope>
    <source>
        <strain evidence="2 3">EXF-5753</strain>
    </source>
</reference>
<dbReference type="EMBL" id="SPNW01000051">
    <property type="protein sequence ID" value="TIA87629.1"/>
    <property type="molecule type" value="Genomic_DNA"/>
</dbReference>
<protein>
    <submittedName>
        <fullName evidence="2">Uncharacterized protein</fullName>
    </submittedName>
</protein>
<evidence type="ECO:0000313" key="2">
    <source>
        <dbReference type="EMBL" id="TIA87629.1"/>
    </source>
</evidence>
<accession>A0A4T0FHP6</accession>
<comment type="caution">
    <text evidence="2">The sequence shown here is derived from an EMBL/GenBank/DDBJ whole genome shotgun (WGS) entry which is preliminary data.</text>
</comment>
<gene>
    <name evidence="2" type="ORF">E3P99_03062</name>
</gene>
<organism evidence="2 3">
    <name type="scientific">Wallemia hederae</name>
    <dbReference type="NCBI Taxonomy" id="1540922"/>
    <lineage>
        <taxon>Eukaryota</taxon>
        <taxon>Fungi</taxon>
        <taxon>Dikarya</taxon>
        <taxon>Basidiomycota</taxon>
        <taxon>Wallemiomycotina</taxon>
        <taxon>Wallemiomycetes</taxon>
        <taxon>Wallemiales</taxon>
        <taxon>Wallemiaceae</taxon>
        <taxon>Wallemia</taxon>
    </lineage>
</organism>
<dbReference type="AlphaFoldDB" id="A0A4T0FHP6"/>
<dbReference type="OrthoDB" id="10382805at2759"/>
<feature type="region of interest" description="Disordered" evidence="1">
    <location>
        <begin position="134"/>
        <end position="164"/>
    </location>
</feature>
<name>A0A4T0FHP6_9BASI</name>